<dbReference type="PATRIC" id="fig|616990.3.peg.1895"/>
<accession>A0A0R2M1E5</accession>
<sequence length="109" mass="12762">MAVSHRDICQLNRFLAITAERQPLQGPARSKYDWIDALQNRELTYTDFATPTVSEMTNHHARIQVTAKFQSATLSTTVFLQLTFIRDQTHWQLCRQQELSEKPIDWIRS</sequence>
<keyword evidence="2" id="KW-1185">Reference proteome</keyword>
<dbReference type="STRING" id="616990.IV54_GL001786"/>
<evidence type="ECO:0000313" key="2">
    <source>
        <dbReference type="Proteomes" id="UP000051906"/>
    </source>
</evidence>
<gene>
    <name evidence="1" type="ORF">IV54_GL001786</name>
</gene>
<evidence type="ECO:0008006" key="3">
    <source>
        <dbReference type="Google" id="ProtNLM"/>
    </source>
</evidence>
<dbReference type="AlphaFoldDB" id="A0A0R2M1E5"/>
<dbReference type="Proteomes" id="UP000051906">
    <property type="component" value="Unassembled WGS sequence"/>
</dbReference>
<protein>
    <recommendedName>
        <fullName evidence="3">DUF4440 domain-containing protein</fullName>
    </recommendedName>
</protein>
<organism evidence="1 2">
    <name type="scientific">Levilactobacillus paucivorans</name>
    <dbReference type="NCBI Taxonomy" id="616990"/>
    <lineage>
        <taxon>Bacteria</taxon>
        <taxon>Bacillati</taxon>
        <taxon>Bacillota</taxon>
        <taxon>Bacilli</taxon>
        <taxon>Lactobacillales</taxon>
        <taxon>Lactobacillaceae</taxon>
        <taxon>Levilactobacillus</taxon>
    </lineage>
</organism>
<comment type="caution">
    <text evidence="1">The sequence shown here is derived from an EMBL/GenBank/DDBJ whole genome shotgun (WGS) entry which is preliminary data.</text>
</comment>
<name>A0A0R2M1E5_9LACO</name>
<dbReference type="EMBL" id="JQCA01000004">
    <property type="protein sequence ID" value="KRO05522.1"/>
    <property type="molecule type" value="Genomic_DNA"/>
</dbReference>
<proteinExistence type="predicted"/>
<reference evidence="1 2" key="1">
    <citation type="journal article" date="2015" name="Genome Announc.">
        <title>Expanding the biotechnology potential of lactobacilli through comparative genomics of 213 strains and associated genera.</title>
        <authorList>
            <person name="Sun Z."/>
            <person name="Harris H.M."/>
            <person name="McCann A."/>
            <person name="Guo C."/>
            <person name="Argimon S."/>
            <person name="Zhang W."/>
            <person name="Yang X."/>
            <person name="Jeffery I.B."/>
            <person name="Cooney J.C."/>
            <person name="Kagawa T.F."/>
            <person name="Liu W."/>
            <person name="Song Y."/>
            <person name="Salvetti E."/>
            <person name="Wrobel A."/>
            <person name="Rasinkangas P."/>
            <person name="Parkhill J."/>
            <person name="Rea M.C."/>
            <person name="O'Sullivan O."/>
            <person name="Ritari J."/>
            <person name="Douillard F.P."/>
            <person name="Paul Ross R."/>
            <person name="Yang R."/>
            <person name="Briner A.E."/>
            <person name="Felis G.E."/>
            <person name="de Vos W.M."/>
            <person name="Barrangou R."/>
            <person name="Klaenhammer T.R."/>
            <person name="Caufield P.W."/>
            <person name="Cui Y."/>
            <person name="Zhang H."/>
            <person name="O'Toole P.W."/>
        </authorList>
    </citation>
    <scope>NUCLEOTIDE SEQUENCE [LARGE SCALE GENOMIC DNA]</scope>
    <source>
        <strain evidence="1 2">DSM 22467</strain>
    </source>
</reference>
<evidence type="ECO:0000313" key="1">
    <source>
        <dbReference type="EMBL" id="KRO05522.1"/>
    </source>
</evidence>